<comment type="subcellular location">
    <subcellularLocation>
        <location evidence="1">Nucleus</location>
    </subcellularLocation>
</comment>
<dbReference type="PANTHER" id="PTHR13900">
    <property type="entry name" value="TRANSCRIPTION INITIATION FACTOR TFIID"/>
    <property type="match status" value="1"/>
</dbReference>
<dbReference type="STRING" id="329884.A0A4V5NIU7"/>
<feature type="compositionally biased region" description="Low complexity" evidence="3">
    <location>
        <begin position="1097"/>
        <end position="1107"/>
    </location>
</feature>
<evidence type="ECO:0000256" key="2">
    <source>
        <dbReference type="ARBA" id="ARBA00023242"/>
    </source>
</evidence>
<accession>A0A4V5NIU7</accession>
<sequence>MGDLDEESAAARYMDENGGVEAAASAFANREIDQRDKAADAIDYEDISDLDDLPDEEEAANRLEDDDTSSFLGGAENGHAHTNGYHTTKEPSSDDLFGFEGPYDLFGERTSSPEQARRPVEHVQLQPQPRPGGLALPGKSGLALPSLSTVPTHTRQVQLPPQRQPQEPASSLSPPSFHSGDYSPAASPDMASEGEDLAGLDEATLLQRRLMGLSRRRQAGEIVEEESRGVDPDDFYNFFPSYEKDQNPRFIEYFPQRPVKYRGKVPPKAPKAVQPTKLSLDLLPDQERSFKSSAVAGRNGQEASHPSNLVVLSRAAAVDDDSDDDLAFSVADDTEAVAGVTMADLAMICEDWDMPVIDTESAADDMDEVAEAEWDAEEYDRPIKKRKTDTSISDVFASLHDARMDFEDPERAAAKFAKRVTLDLNDPNLLVDEHAPQTARRAMRIPGDIRRDPALARDLARRYNISNDEAYDLLKENHQHKVRSTLGNAAVEHSLPATKLQYPFYKLALDPKSKRSFHRPALHLKDWEMKPQKEFRLVKLKTIKRKERRGREVKDLFATAESLAFNDNSNMLLLEYSEEAPTSLSNFGMGNRLVNFYRKRNADDQERPKRDIGETQVLLTQDKSPFANFGHVDQGEVVPTIQNGLYRSPIFQHQANPTDFFVAISATHEYGSRMYMRNIENLHAVGQQFPVAEVPGEHSRRVTDAAKKRLRALAYRIYTKVQDGSRRDKVLDNQTLMKHLKNHDMPQTRSKMREFMKYDKDRGVWMLLPGQVVPDAETLRSWVKPEDVCLLDAMQVGVQRLADLGLTVGDKDDEEKDIDENSNIELQLAPWQSTKSFIQATQGKAMLKLHGEGDPTGRGEGFSFVKTSMKGGFQAIGESVEDKLDAKRRRENGGHTYNVAKQQKAYDDYIRMIWEKQKSSLASSMELSDVDMDDDADAEPESAYPRAGTPRSSFAGTPIGNARRGGDDETGTQFSKASADRGSGRILIIKRTGGRDPYGQEADGIEKITNPKVIREYLKRKSAMKLLTVGRDIGDYVQYTPTGEDPELDNLVRQAILEERARIEKNKERREARERLKGKAAGLGGGMGGGGAGGTAGSPPSASVAGSPGAGGAASDLDTPATSTVMNGGASSANGTPLKSGGRGGGGGRRSKDGTARKCAECGQVGHIKTNRKSVFVPFHCVFCGKVEEMVDVRELAGTKPGGGGGGGKGGGGAGSKGGAKGKSKGAKESFAGDTYSAFVL</sequence>
<dbReference type="OrthoDB" id="5752at2759"/>
<dbReference type="Proteomes" id="UP000309340">
    <property type="component" value="Unassembled WGS sequence"/>
</dbReference>
<dbReference type="InterPro" id="IPR040240">
    <property type="entry name" value="TAF1"/>
</dbReference>
<feature type="compositionally biased region" description="Acidic residues" evidence="3">
    <location>
        <begin position="928"/>
        <end position="940"/>
    </location>
</feature>
<dbReference type="EMBL" id="NAJQ01000007">
    <property type="protein sequence ID" value="TKA83549.1"/>
    <property type="molecule type" value="Genomic_DNA"/>
</dbReference>
<dbReference type="PANTHER" id="PTHR13900:SF0">
    <property type="entry name" value="TRANSCRIPTION INITIATION FACTOR TFIID SUBUNIT 1"/>
    <property type="match status" value="1"/>
</dbReference>
<feature type="region of interest" description="Disordered" evidence="3">
    <location>
        <begin position="1066"/>
        <end position="1157"/>
    </location>
</feature>
<feature type="compositionally biased region" description="Basic and acidic residues" evidence="3">
    <location>
        <begin position="30"/>
        <end position="40"/>
    </location>
</feature>
<keyword evidence="2" id="KW-0539">Nucleus</keyword>
<keyword evidence="6" id="KW-1185">Reference proteome</keyword>
<feature type="compositionally biased region" description="Low complexity" evidence="3">
    <location>
        <begin position="156"/>
        <end position="168"/>
    </location>
</feature>
<dbReference type="GO" id="GO:0051123">
    <property type="term" value="P:RNA polymerase II preinitiation complex assembly"/>
    <property type="evidence" value="ECO:0007669"/>
    <property type="project" value="TreeGrafter"/>
</dbReference>
<dbReference type="GO" id="GO:0004402">
    <property type="term" value="F:histone acetyltransferase activity"/>
    <property type="evidence" value="ECO:0007669"/>
    <property type="project" value="InterPro"/>
</dbReference>
<dbReference type="Pfam" id="PF12157">
    <property type="entry name" value="DUF3591"/>
    <property type="match status" value="1"/>
</dbReference>
<evidence type="ECO:0000259" key="4">
    <source>
        <dbReference type="Pfam" id="PF12157"/>
    </source>
</evidence>
<comment type="caution">
    <text evidence="5">The sequence shown here is derived from an EMBL/GenBank/DDBJ whole genome shotgun (WGS) entry which is preliminary data.</text>
</comment>
<feature type="compositionally biased region" description="Polar residues" evidence="3">
    <location>
        <begin position="1120"/>
        <end position="1137"/>
    </location>
</feature>
<dbReference type="GO" id="GO:0017025">
    <property type="term" value="F:TBP-class protein binding"/>
    <property type="evidence" value="ECO:0007669"/>
    <property type="project" value="InterPro"/>
</dbReference>
<evidence type="ECO:0000256" key="3">
    <source>
        <dbReference type="SAM" id="MobiDB-lite"/>
    </source>
</evidence>
<feature type="region of interest" description="Disordered" evidence="3">
    <location>
        <begin position="925"/>
        <end position="981"/>
    </location>
</feature>
<feature type="compositionally biased region" description="Acidic residues" evidence="3">
    <location>
        <begin position="42"/>
        <end position="68"/>
    </location>
</feature>
<reference evidence="5 6" key="1">
    <citation type="submission" date="2017-03" db="EMBL/GenBank/DDBJ databases">
        <title>Genomes of endolithic fungi from Antarctica.</title>
        <authorList>
            <person name="Coleine C."/>
            <person name="Masonjones S."/>
            <person name="Stajich J.E."/>
        </authorList>
    </citation>
    <scope>NUCLEOTIDE SEQUENCE [LARGE SCALE GENOMIC DNA]</scope>
    <source>
        <strain evidence="5 6">CCFEE 5184</strain>
    </source>
</reference>
<feature type="compositionally biased region" description="Polar residues" evidence="3">
    <location>
        <begin position="146"/>
        <end position="155"/>
    </location>
</feature>
<feature type="domain" description="Transcription initiation factor TFIID subunit 1 histone acetyltransferase" evidence="4">
    <location>
        <begin position="463"/>
        <end position="921"/>
    </location>
</feature>
<evidence type="ECO:0000313" key="6">
    <source>
        <dbReference type="Proteomes" id="UP000309340"/>
    </source>
</evidence>
<feature type="region of interest" description="Disordered" evidence="3">
    <location>
        <begin position="30"/>
        <end position="193"/>
    </location>
</feature>
<dbReference type="AlphaFoldDB" id="A0A4V5NIU7"/>
<feature type="compositionally biased region" description="Gly residues" evidence="3">
    <location>
        <begin position="1200"/>
        <end position="1219"/>
    </location>
</feature>
<evidence type="ECO:0000256" key="1">
    <source>
        <dbReference type="ARBA" id="ARBA00004123"/>
    </source>
</evidence>
<feature type="compositionally biased region" description="Gly residues" evidence="3">
    <location>
        <begin position="1081"/>
        <end position="1096"/>
    </location>
</feature>
<dbReference type="GO" id="GO:0016251">
    <property type="term" value="F:RNA polymerase II general transcription initiation factor activity"/>
    <property type="evidence" value="ECO:0007669"/>
    <property type="project" value="InterPro"/>
</dbReference>
<evidence type="ECO:0000313" key="5">
    <source>
        <dbReference type="EMBL" id="TKA83549.1"/>
    </source>
</evidence>
<feature type="compositionally biased region" description="Basic and acidic residues" evidence="3">
    <location>
        <begin position="1066"/>
        <end position="1077"/>
    </location>
</feature>
<dbReference type="InterPro" id="IPR022591">
    <property type="entry name" value="TAF1_HAT_dom"/>
</dbReference>
<gene>
    <name evidence="5" type="ORF">B0A55_00523</name>
</gene>
<protein>
    <recommendedName>
        <fullName evidence="4">Transcription initiation factor TFIID subunit 1 histone acetyltransferase domain-containing protein</fullName>
    </recommendedName>
</protein>
<feature type="region of interest" description="Disordered" evidence="3">
    <location>
        <begin position="1199"/>
        <end position="1241"/>
    </location>
</feature>
<dbReference type="GO" id="GO:0005669">
    <property type="term" value="C:transcription factor TFIID complex"/>
    <property type="evidence" value="ECO:0007669"/>
    <property type="project" value="InterPro"/>
</dbReference>
<proteinExistence type="predicted"/>
<organism evidence="5 6">
    <name type="scientific">Friedmanniomyces simplex</name>
    <dbReference type="NCBI Taxonomy" id="329884"/>
    <lineage>
        <taxon>Eukaryota</taxon>
        <taxon>Fungi</taxon>
        <taxon>Dikarya</taxon>
        <taxon>Ascomycota</taxon>
        <taxon>Pezizomycotina</taxon>
        <taxon>Dothideomycetes</taxon>
        <taxon>Dothideomycetidae</taxon>
        <taxon>Mycosphaerellales</taxon>
        <taxon>Teratosphaeriaceae</taxon>
        <taxon>Friedmanniomyces</taxon>
    </lineage>
</organism>
<name>A0A4V5NIU7_9PEZI</name>